<keyword evidence="12" id="KW-1185">Reference proteome</keyword>
<evidence type="ECO:0000313" key="11">
    <source>
        <dbReference type="EMBL" id="PKR87465.1"/>
    </source>
</evidence>
<evidence type="ECO:0000256" key="10">
    <source>
        <dbReference type="RuleBase" id="RU003956"/>
    </source>
</evidence>
<dbReference type="CDD" id="cd00884">
    <property type="entry name" value="beta_CA_cladeB"/>
    <property type="match status" value="1"/>
</dbReference>
<dbReference type="Proteomes" id="UP000233491">
    <property type="component" value="Unassembled WGS sequence"/>
</dbReference>
<reference evidence="11 12" key="1">
    <citation type="submission" date="2017-12" db="EMBL/GenBank/DDBJ databases">
        <title>Anaerobic carbon monoxide metabolism by Pleomorphomonas carboxyditropha sp. nov., a new mesophilic hydrogenogenic carboxidotroph.</title>
        <authorList>
            <person name="Esquivel-Elizondo S."/>
            <person name="Krajmalnik-Brown R."/>
        </authorList>
    </citation>
    <scope>NUCLEOTIDE SEQUENCE [LARGE SCALE GENOMIC DNA]</scope>
    <source>
        <strain evidence="11 12">R5-392</strain>
    </source>
</reference>
<evidence type="ECO:0000256" key="3">
    <source>
        <dbReference type="ARBA" id="ARBA00014628"/>
    </source>
</evidence>
<dbReference type="PANTHER" id="PTHR11002:SF76">
    <property type="entry name" value="CARBONIC ANHYDRASE"/>
    <property type="match status" value="1"/>
</dbReference>
<dbReference type="Pfam" id="PF00484">
    <property type="entry name" value="Pro_CA"/>
    <property type="match status" value="1"/>
</dbReference>
<evidence type="ECO:0000256" key="5">
    <source>
        <dbReference type="ARBA" id="ARBA00022833"/>
    </source>
</evidence>
<evidence type="ECO:0000256" key="9">
    <source>
        <dbReference type="PIRSR" id="PIRSR601765-1"/>
    </source>
</evidence>
<evidence type="ECO:0000256" key="1">
    <source>
        <dbReference type="ARBA" id="ARBA00006217"/>
    </source>
</evidence>
<sequence length="228" mass="24805">MTETQAPFRPKLPASFPGRLTTGYEAFRDGRYPTENERYKRLAAEGQKPQIMIIGCSDSRVSPEVIFDAGPGEIFVVRNVANIVPPYTPDGETHGTSAALEFAVMALNVRHIVVMGHGRCGGIMAALDSRDPLTPTDFIGKWVSVLDETAERVRCDHAIAPGLRYTALEHEAIKSSLKNLLAYPFVKTRVEAGALALHGAWFDVAEGELHVLDRDSGDFTVLSGTLAP</sequence>
<dbReference type="EMBL" id="PJNW01000017">
    <property type="protein sequence ID" value="PKR87465.1"/>
    <property type="molecule type" value="Genomic_DNA"/>
</dbReference>
<dbReference type="AlphaFoldDB" id="A0A1I4RNN4"/>
<comment type="cofactor">
    <cofactor evidence="9">
        <name>Zn(2+)</name>
        <dbReference type="ChEBI" id="CHEBI:29105"/>
    </cofactor>
    <text evidence="9">Binds 1 zinc ion per subunit.</text>
</comment>
<feature type="binding site" evidence="9">
    <location>
        <position position="56"/>
    </location>
    <ligand>
        <name>Zn(2+)</name>
        <dbReference type="ChEBI" id="CHEBI:29105"/>
    </ligand>
</feature>
<dbReference type="GO" id="GO:0015976">
    <property type="term" value="P:carbon utilization"/>
    <property type="evidence" value="ECO:0007669"/>
    <property type="project" value="InterPro"/>
</dbReference>
<dbReference type="SUPFAM" id="SSF53056">
    <property type="entry name" value="beta-carbonic anhydrase, cab"/>
    <property type="match status" value="1"/>
</dbReference>
<comment type="catalytic activity">
    <reaction evidence="8 10">
        <text>hydrogencarbonate + H(+) = CO2 + H2O</text>
        <dbReference type="Rhea" id="RHEA:10748"/>
        <dbReference type="ChEBI" id="CHEBI:15377"/>
        <dbReference type="ChEBI" id="CHEBI:15378"/>
        <dbReference type="ChEBI" id="CHEBI:16526"/>
        <dbReference type="ChEBI" id="CHEBI:17544"/>
        <dbReference type="EC" id="4.2.1.1"/>
    </reaction>
</comment>
<evidence type="ECO:0000256" key="2">
    <source>
        <dbReference type="ARBA" id="ARBA00012925"/>
    </source>
</evidence>
<proteinExistence type="inferred from homology"/>
<keyword evidence="5 9" id="KW-0862">Zinc</keyword>
<keyword evidence="6 10" id="KW-0456">Lyase</keyword>
<dbReference type="SMART" id="SM00947">
    <property type="entry name" value="Pro_CA"/>
    <property type="match status" value="1"/>
</dbReference>
<dbReference type="InterPro" id="IPR036874">
    <property type="entry name" value="Carbonic_anhydrase_sf"/>
</dbReference>
<dbReference type="OrthoDB" id="9797527at2"/>
<evidence type="ECO:0000313" key="12">
    <source>
        <dbReference type="Proteomes" id="UP000233491"/>
    </source>
</evidence>
<dbReference type="GO" id="GO:0008270">
    <property type="term" value="F:zinc ion binding"/>
    <property type="evidence" value="ECO:0007669"/>
    <property type="project" value="UniProtKB-UniRule"/>
</dbReference>
<protein>
    <recommendedName>
        <fullName evidence="3 10">Carbonic anhydrase</fullName>
        <ecNumber evidence="2 10">4.2.1.1</ecNumber>
    </recommendedName>
    <alternativeName>
        <fullName evidence="7 10">Carbonate dehydratase</fullName>
    </alternativeName>
</protein>
<comment type="caution">
    <text evidence="11">The sequence shown here is derived from an EMBL/GenBank/DDBJ whole genome shotgun (WGS) entry which is preliminary data.</text>
</comment>
<dbReference type="EC" id="4.2.1.1" evidence="2 10"/>
<dbReference type="PROSITE" id="PS00705">
    <property type="entry name" value="PROK_CO2_ANHYDRASE_2"/>
    <property type="match status" value="1"/>
</dbReference>
<dbReference type="InterPro" id="IPR015892">
    <property type="entry name" value="Carbonic_anhydrase_CS"/>
</dbReference>
<dbReference type="RefSeq" id="WP_101290976.1">
    <property type="nucleotide sequence ID" value="NZ_FOUQ01000002.1"/>
</dbReference>
<comment type="similarity">
    <text evidence="1 10">Belongs to the beta-class carbonic anhydrase family.</text>
</comment>
<keyword evidence="4 9" id="KW-0479">Metal-binding</keyword>
<organism evidence="11 12">
    <name type="scientific">Pleomorphomonas diazotrophica</name>
    <dbReference type="NCBI Taxonomy" id="1166257"/>
    <lineage>
        <taxon>Bacteria</taxon>
        <taxon>Pseudomonadati</taxon>
        <taxon>Pseudomonadota</taxon>
        <taxon>Alphaproteobacteria</taxon>
        <taxon>Hyphomicrobiales</taxon>
        <taxon>Pleomorphomonadaceae</taxon>
        <taxon>Pleomorphomonas</taxon>
    </lineage>
</organism>
<dbReference type="InterPro" id="IPR001765">
    <property type="entry name" value="Carbonic_anhydrase"/>
</dbReference>
<evidence type="ECO:0000256" key="7">
    <source>
        <dbReference type="ARBA" id="ARBA00031969"/>
    </source>
</evidence>
<feature type="binding site" evidence="9">
    <location>
        <position position="117"/>
    </location>
    <ligand>
        <name>Zn(2+)</name>
        <dbReference type="ChEBI" id="CHEBI:29105"/>
    </ligand>
</feature>
<comment type="function">
    <text evidence="10">Reversible hydration of carbon dioxide.</text>
</comment>
<accession>A0A1I4RNN4</accession>
<dbReference type="GO" id="GO:0004089">
    <property type="term" value="F:carbonate dehydratase activity"/>
    <property type="evidence" value="ECO:0007669"/>
    <property type="project" value="UniProtKB-UniRule"/>
</dbReference>
<gene>
    <name evidence="11" type="ORF">CXZ10_19135</name>
</gene>
<dbReference type="InterPro" id="IPR045066">
    <property type="entry name" value="Beta_CA_cladeB"/>
</dbReference>
<dbReference type="PANTHER" id="PTHR11002">
    <property type="entry name" value="CARBONIC ANHYDRASE"/>
    <property type="match status" value="1"/>
</dbReference>
<evidence type="ECO:0000256" key="8">
    <source>
        <dbReference type="ARBA" id="ARBA00048348"/>
    </source>
</evidence>
<feature type="binding site" evidence="9">
    <location>
        <position position="120"/>
    </location>
    <ligand>
        <name>Zn(2+)</name>
        <dbReference type="ChEBI" id="CHEBI:29105"/>
    </ligand>
</feature>
<name>A0A1I4RNN4_9HYPH</name>
<dbReference type="PROSITE" id="PS00704">
    <property type="entry name" value="PROK_CO2_ANHYDRASE_1"/>
    <property type="match status" value="1"/>
</dbReference>
<dbReference type="Gene3D" id="3.40.1050.10">
    <property type="entry name" value="Carbonic anhydrase"/>
    <property type="match status" value="1"/>
</dbReference>
<evidence type="ECO:0000256" key="4">
    <source>
        <dbReference type="ARBA" id="ARBA00022723"/>
    </source>
</evidence>
<evidence type="ECO:0000256" key="6">
    <source>
        <dbReference type="ARBA" id="ARBA00023239"/>
    </source>
</evidence>
<dbReference type="FunFam" id="3.40.1050.10:FF:000003">
    <property type="entry name" value="Carbonic anhydrase"/>
    <property type="match status" value="1"/>
</dbReference>
<feature type="binding site" evidence="9">
    <location>
        <position position="58"/>
    </location>
    <ligand>
        <name>Zn(2+)</name>
        <dbReference type="ChEBI" id="CHEBI:29105"/>
    </ligand>
</feature>